<sequence length="178" mass="21028">MDVIKEVKKARKGHKAAFEKLIFEHEKVMYRVAKSILKKDEDCADVIQEAIIKAFTNIQQLKEPHYFKTWLIRIVMNECYAVLRKRKKIIDIYELDSATEDSGYRSVELKLLFNQLPHNQAEILSLFYIKDLSIKEIAEILKIPENTAKTKIRRSRNYLRHLLTQKEGDSDWTSGRMK</sequence>
<dbReference type="PANTHER" id="PTHR43133">
    <property type="entry name" value="RNA POLYMERASE ECF-TYPE SIGMA FACTO"/>
    <property type="match status" value="1"/>
</dbReference>
<evidence type="ECO:0000256" key="4">
    <source>
        <dbReference type="ARBA" id="ARBA00023163"/>
    </source>
</evidence>
<evidence type="ECO:0000259" key="6">
    <source>
        <dbReference type="Pfam" id="PF08281"/>
    </source>
</evidence>
<accession>A0A1I0DWG6</accession>
<dbReference type="InterPro" id="IPR013324">
    <property type="entry name" value="RNA_pol_sigma_r3/r4-like"/>
</dbReference>
<dbReference type="GO" id="GO:0003677">
    <property type="term" value="F:DNA binding"/>
    <property type="evidence" value="ECO:0007669"/>
    <property type="project" value="InterPro"/>
</dbReference>
<dbReference type="InterPro" id="IPR007627">
    <property type="entry name" value="RNA_pol_sigma70_r2"/>
</dbReference>
<keyword evidence="4" id="KW-0804">Transcription</keyword>
<dbReference type="Proteomes" id="UP000199095">
    <property type="component" value="Unassembled WGS sequence"/>
</dbReference>
<dbReference type="GO" id="GO:0006352">
    <property type="term" value="P:DNA-templated transcription initiation"/>
    <property type="evidence" value="ECO:0007669"/>
    <property type="project" value="InterPro"/>
</dbReference>
<dbReference type="InterPro" id="IPR013325">
    <property type="entry name" value="RNA_pol_sigma_r2"/>
</dbReference>
<evidence type="ECO:0000259" key="5">
    <source>
        <dbReference type="Pfam" id="PF04542"/>
    </source>
</evidence>
<dbReference type="AlphaFoldDB" id="A0A1I0DWG6"/>
<comment type="similarity">
    <text evidence="1">Belongs to the sigma-70 factor family. ECF subfamily.</text>
</comment>
<evidence type="ECO:0000256" key="3">
    <source>
        <dbReference type="ARBA" id="ARBA00023082"/>
    </source>
</evidence>
<dbReference type="NCBIfam" id="TIGR02937">
    <property type="entry name" value="sigma70-ECF"/>
    <property type="match status" value="1"/>
</dbReference>
<evidence type="ECO:0000256" key="1">
    <source>
        <dbReference type="ARBA" id="ARBA00010641"/>
    </source>
</evidence>
<keyword evidence="8" id="KW-1185">Reference proteome</keyword>
<dbReference type="RefSeq" id="WP_093133590.1">
    <property type="nucleotide sequence ID" value="NZ_FOHJ01000004.1"/>
</dbReference>
<dbReference type="GO" id="GO:0016987">
    <property type="term" value="F:sigma factor activity"/>
    <property type="evidence" value="ECO:0007669"/>
    <property type="project" value="UniProtKB-KW"/>
</dbReference>
<dbReference type="Gene3D" id="1.10.10.10">
    <property type="entry name" value="Winged helix-like DNA-binding domain superfamily/Winged helix DNA-binding domain"/>
    <property type="match status" value="1"/>
</dbReference>
<dbReference type="InterPro" id="IPR013249">
    <property type="entry name" value="RNA_pol_sigma70_r4_t2"/>
</dbReference>
<protein>
    <submittedName>
        <fullName evidence="7">RNA polymerase sigma-70 factor, ECF subfamily</fullName>
    </submittedName>
</protein>
<keyword evidence="3" id="KW-0731">Sigma factor</keyword>
<dbReference type="InterPro" id="IPR014284">
    <property type="entry name" value="RNA_pol_sigma-70_dom"/>
</dbReference>
<gene>
    <name evidence="7" type="ORF">SAMN05421676_104197</name>
</gene>
<dbReference type="Pfam" id="PF04542">
    <property type="entry name" value="Sigma70_r2"/>
    <property type="match status" value="1"/>
</dbReference>
<dbReference type="STRING" id="237682.SAMN05421676_104197"/>
<dbReference type="SUPFAM" id="SSF88659">
    <property type="entry name" value="Sigma3 and sigma4 domains of RNA polymerase sigma factors"/>
    <property type="match status" value="1"/>
</dbReference>
<evidence type="ECO:0000313" key="7">
    <source>
        <dbReference type="EMBL" id="SET36872.1"/>
    </source>
</evidence>
<dbReference type="InterPro" id="IPR039425">
    <property type="entry name" value="RNA_pol_sigma-70-like"/>
</dbReference>
<reference evidence="8" key="1">
    <citation type="submission" date="2016-10" db="EMBL/GenBank/DDBJ databases">
        <authorList>
            <person name="Varghese N."/>
            <person name="Submissions S."/>
        </authorList>
    </citation>
    <scope>NUCLEOTIDE SEQUENCE [LARGE SCALE GENOMIC DNA]</scope>
    <source>
        <strain evidence="8">CGMCC 1.3566</strain>
    </source>
</reference>
<organism evidence="7 8">
    <name type="scientific">Salinibacillus kushneri</name>
    <dbReference type="NCBI Taxonomy" id="237682"/>
    <lineage>
        <taxon>Bacteria</taxon>
        <taxon>Bacillati</taxon>
        <taxon>Bacillota</taxon>
        <taxon>Bacilli</taxon>
        <taxon>Bacillales</taxon>
        <taxon>Bacillaceae</taxon>
        <taxon>Salinibacillus</taxon>
    </lineage>
</organism>
<dbReference type="OrthoDB" id="9782703at2"/>
<dbReference type="PANTHER" id="PTHR43133:SF51">
    <property type="entry name" value="RNA POLYMERASE SIGMA FACTOR"/>
    <property type="match status" value="1"/>
</dbReference>
<dbReference type="EMBL" id="FOHJ01000004">
    <property type="protein sequence ID" value="SET36872.1"/>
    <property type="molecule type" value="Genomic_DNA"/>
</dbReference>
<dbReference type="CDD" id="cd06171">
    <property type="entry name" value="Sigma70_r4"/>
    <property type="match status" value="1"/>
</dbReference>
<dbReference type="Gene3D" id="1.10.1740.10">
    <property type="match status" value="1"/>
</dbReference>
<keyword evidence="2" id="KW-0805">Transcription regulation</keyword>
<name>A0A1I0DWG6_9BACI</name>
<proteinExistence type="inferred from homology"/>
<feature type="domain" description="RNA polymerase sigma factor 70 region 4 type 2" evidence="6">
    <location>
        <begin position="108"/>
        <end position="157"/>
    </location>
</feature>
<evidence type="ECO:0000313" key="8">
    <source>
        <dbReference type="Proteomes" id="UP000199095"/>
    </source>
</evidence>
<feature type="domain" description="RNA polymerase sigma-70 region 2" evidence="5">
    <location>
        <begin position="24"/>
        <end position="88"/>
    </location>
</feature>
<dbReference type="Pfam" id="PF08281">
    <property type="entry name" value="Sigma70_r4_2"/>
    <property type="match status" value="1"/>
</dbReference>
<dbReference type="SUPFAM" id="SSF88946">
    <property type="entry name" value="Sigma2 domain of RNA polymerase sigma factors"/>
    <property type="match status" value="1"/>
</dbReference>
<dbReference type="InterPro" id="IPR036388">
    <property type="entry name" value="WH-like_DNA-bd_sf"/>
</dbReference>
<evidence type="ECO:0000256" key="2">
    <source>
        <dbReference type="ARBA" id="ARBA00023015"/>
    </source>
</evidence>